<evidence type="ECO:0000313" key="3">
    <source>
        <dbReference type="Proteomes" id="UP000275436"/>
    </source>
</evidence>
<feature type="region of interest" description="Disordered" evidence="1">
    <location>
        <begin position="39"/>
        <end position="59"/>
    </location>
</feature>
<accession>A0A3M9X896</accession>
<comment type="caution">
    <text evidence="2">The sequence shown here is derived from an EMBL/GenBank/DDBJ whole genome shotgun (WGS) entry which is preliminary data.</text>
</comment>
<gene>
    <name evidence="2" type="ORF">DNR46_16495</name>
</gene>
<proteinExistence type="predicted"/>
<dbReference type="Proteomes" id="UP000275436">
    <property type="component" value="Unassembled WGS sequence"/>
</dbReference>
<evidence type="ECO:0000256" key="1">
    <source>
        <dbReference type="SAM" id="MobiDB-lite"/>
    </source>
</evidence>
<organism evidence="2 3">
    <name type="scientific">Mesorhizobium japonicum</name>
    <dbReference type="NCBI Taxonomy" id="2066070"/>
    <lineage>
        <taxon>Bacteria</taxon>
        <taxon>Pseudomonadati</taxon>
        <taxon>Pseudomonadota</taxon>
        <taxon>Alphaproteobacteria</taxon>
        <taxon>Hyphomicrobiales</taxon>
        <taxon>Phyllobacteriaceae</taxon>
        <taxon>Mesorhizobium</taxon>
    </lineage>
</organism>
<dbReference type="AlphaFoldDB" id="A0A3M9X896"/>
<dbReference type="EMBL" id="QKOD01000004">
    <property type="protein sequence ID" value="RNJ44257.1"/>
    <property type="molecule type" value="Genomic_DNA"/>
</dbReference>
<reference evidence="2 3" key="1">
    <citation type="journal article" date="2018" name="Mol. Plant Microbe Interact.">
        <title>Taxonomically Different Co-Microsymbionts of a Relict Legume, Oxytropis popoviana, Have Complementary Sets of Symbiotic Genes and Together Increase the Efficiency of Plant Nodulation.</title>
        <authorList>
            <person name="Safronova V."/>
            <person name="Belimov A."/>
            <person name="Sazanova A."/>
            <person name="Chirak E."/>
            <person name="Verkhozina A."/>
            <person name="Kuznetsova I."/>
            <person name="Andronov E."/>
            <person name="Puhalsky J."/>
            <person name="Tikhonovich I."/>
        </authorList>
    </citation>
    <scope>NUCLEOTIDE SEQUENCE [LARGE SCALE GENOMIC DNA]</scope>
    <source>
        <strain evidence="2 3">Opo-235</strain>
    </source>
</reference>
<sequence length="146" mass="15632">MLSQYLEAAMITHVIGIPDKNGIIRVSCGSDIIEIQVVPPAGGSAGEPAGGEVDPPPGPVGINPGDIPVIYLTVPKKAGGELDLEQLLKDYEGRISDPDKPNPSMILFQAQHADLHEVSRLKQQIAKEMRDLPLAIDFGDLGYLEK</sequence>
<name>A0A3M9X896_9HYPH</name>
<evidence type="ECO:0000313" key="2">
    <source>
        <dbReference type="EMBL" id="RNJ44257.1"/>
    </source>
</evidence>
<protein>
    <submittedName>
        <fullName evidence="2">Uncharacterized protein</fullName>
    </submittedName>
</protein>